<evidence type="ECO:0000313" key="9">
    <source>
        <dbReference type="Proteomes" id="UP000028709"/>
    </source>
</evidence>
<feature type="transmembrane region" description="Helical" evidence="6">
    <location>
        <begin position="20"/>
        <end position="41"/>
    </location>
</feature>
<evidence type="ECO:0000256" key="5">
    <source>
        <dbReference type="ARBA" id="ARBA00023136"/>
    </source>
</evidence>
<organism evidence="8 9">
    <name type="scientific">Chryseobacterium piperi</name>
    <dbReference type="NCBI Taxonomy" id="558152"/>
    <lineage>
        <taxon>Bacteria</taxon>
        <taxon>Pseudomonadati</taxon>
        <taxon>Bacteroidota</taxon>
        <taxon>Flavobacteriia</taxon>
        <taxon>Flavobacteriales</taxon>
        <taxon>Weeksellaceae</taxon>
        <taxon>Chryseobacterium group</taxon>
        <taxon>Chryseobacterium</taxon>
    </lineage>
</organism>
<protein>
    <recommendedName>
        <fullName evidence="7">Major facilitator superfamily (MFS) profile domain-containing protein</fullName>
    </recommendedName>
</protein>
<feature type="transmembrane region" description="Helical" evidence="6">
    <location>
        <begin position="144"/>
        <end position="166"/>
    </location>
</feature>
<evidence type="ECO:0000256" key="1">
    <source>
        <dbReference type="ARBA" id="ARBA00004141"/>
    </source>
</evidence>
<feature type="transmembrane region" description="Helical" evidence="6">
    <location>
        <begin position="228"/>
        <end position="246"/>
    </location>
</feature>
<dbReference type="eggNOG" id="COG2271">
    <property type="taxonomic scope" value="Bacteria"/>
</dbReference>
<dbReference type="Gene3D" id="1.20.1250.20">
    <property type="entry name" value="MFS general substrate transporter like domains"/>
    <property type="match status" value="1"/>
</dbReference>
<feature type="transmembrane region" description="Helical" evidence="6">
    <location>
        <begin position="172"/>
        <end position="192"/>
    </location>
</feature>
<dbReference type="InterPro" id="IPR044770">
    <property type="entry name" value="MFS_spinster-like"/>
</dbReference>
<comment type="caution">
    <text evidence="8">The sequence shown here is derived from an EMBL/GenBank/DDBJ whole genome shotgun (WGS) entry which is preliminary data.</text>
</comment>
<keyword evidence="4 6" id="KW-1133">Transmembrane helix</keyword>
<dbReference type="GO" id="GO:0022857">
    <property type="term" value="F:transmembrane transporter activity"/>
    <property type="evidence" value="ECO:0007669"/>
    <property type="project" value="InterPro"/>
</dbReference>
<dbReference type="PROSITE" id="PS50850">
    <property type="entry name" value="MFS"/>
    <property type="match status" value="1"/>
</dbReference>
<gene>
    <name evidence="8" type="ORF">IQ37_06530</name>
</gene>
<dbReference type="STRING" id="558152.IQ37_06530"/>
<feature type="transmembrane region" description="Helical" evidence="6">
    <location>
        <begin position="394"/>
        <end position="414"/>
    </location>
</feature>
<keyword evidence="3 6" id="KW-0812">Transmembrane</keyword>
<sequence length="430" mass="47074">MDSQISEHRRLGQTRPNYALLLLTLVFALGLLDRVIFNVLLDPIREEFHLSDTVMGLLSGFAFVAFYSAMTFPVARLADRYNRRNIIVTGLTIWSAMTAFSGLVANTLQLTIARIMVGFGESMGSAPGHSLLSDFFPKEKRPKAFSIYSGGLHLGILLGYLIAGLVGQMLGWRYAFFFAGAPGLILALVIRLTMKEPLRGSSEEHYKLKELGIPLREALKDIFSRRSYRLVLIATTMGAFVIYALSTWEATFLRRIYHFDGKQIGLIVGVVKGGTGLAGAFLGGWLSNTFGKKDYKYILQIPAIATFLCATFSLLFLFSTSAAMAIIGLGITTFFLAFHIGVAWGVAQTVTRVEVRTLAAAILTISCNFIGHGFGSSVPGFFNDLLSETYSVNAIRYSLLSATGVALLASIIYWKASVCVEKDINTIEQG</sequence>
<keyword evidence="2" id="KW-0813">Transport</keyword>
<keyword evidence="9" id="KW-1185">Reference proteome</keyword>
<accession>A0A086BJU8</accession>
<dbReference type="KEGG" id="cpip:CJF12_16150"/>
<dbReference type="EMBL" id="JPRJ01000008">
    <property type="protein sequence ID" value="KFF29212.1"/>
    <property type="molecule type" value="Genomic_DNA"/>
</dbReference>
<dbReference type="InterPro" id="IPR020846">
    <property type="entry name" value="MFS_dom"/>
</dbReference>
<comment type="subcellular location">
    <subcellularLocation>
        <location evidence="1">Membrane</location>
        <topology evidence="1">Multi-pass membrane protein</topology>
    </subcellularLocation>
</comment>
<name>A0A086BJU8_9FLAO</name>
<feature type="transmembrane region" description="Helical" evidence="6">
    <location>
        <begin position="324"/>
        <end position="346"/>
    </location>
</feature>
<dbReference type="PANTHER" id="PTHR23505:SF79">
    <property type="entry name" value="PROTEIN SPINSTER"/>
    <property type="match status" value="1"/>
</dbReference>
<dbReference type="PANTHER" id="PTHR23505">
    <property type="entry name" value="SPINSTER"/>
    <property type="match status" value="1"/>
</dbReference>
<dbReference type="GO" id="GO:0016020">
    <property type="term" value="C:membrane"/>
    <property type="evidence" value="ECO:0007669"/>
    <property type="project" value="UniProtKB-SubCell"/>
</dbReference>
<dbReference type="SUPFAM" id="SSF103473">
    <property type="entry name" value="MFS general substrate transporter"/>
    <property type="match status" value="1"/>
</dbReference>
<evidence type="ECO:0000256" key="4">
    <source>
        <dbReference type="ARBA" id="ARBA00022989"/>
    </source>
</evidence>
<evidence type="ECO:0000313" key="8">
    <source>
        <dbReference type="EMBL" id="KFF29212.1"/>
    </source>
</evidence>
<evidence type="ECO:0000256" key="6">
    <source>
        <dbReference type="SAM" id="Phobius"/>
    </source>
</evidence>
<feature type="domain" description="Major facilitator superfamily (MFS) profile" evidence="7">
    <location>
        <begin position="19"/>
        <end position="421"/>
    </location>
</feature>
<dbReference type="CDD" id="cd17328">
    <property type="entry name" value="MFS_spinster_like"/>
    <property type="match status" value="1"/>
</dbReference>
<dbReference type="Proteomes" id="UP000028709">
    <property type="component" value="Unassembled WGS sequence"/>
</dbReference>
<dbReference type="RefSeq" id="WP_034682746.1">
    <property type="nucleotide sequence ID" value="NZ_CP023049.2"/>
</dbReference>
<dbReference type="Pfam" id="PF07690">
    <property type="entry name" value="MFS_1"/>
    <property type="match status" value="1"/>
</dbReference>
<feature type="transmembrane region" description="Helical" evidence="6">
    <location>
        <begin position="86"/>
        <end position="105"/>
    </location>
</feature>
<dbReference type="InterPro" id="IPR036259">
    <property type="entry name" value="MFS_trans_sf"/>
</dbReference>
<feature type="transmembrane region" description="Helical" evidence="6">
    <location>
        <begin position="297"/>
        <end position="318"/>
    </location>
</feature>
<dbReference type="AlphaFoldDB" id="A0A086BJU8"/>
<feature type="transmembrane region" description="Helical" evidence="6">
    <location>
        <begin position="266"/>
        <end position="285"/>
    </location>
</feature>
<feature type="transmembrane region" description="Helical" evidence="6">
    <location>
        <begin position="111"/>
        <end position="132"/>
    </location>
</feature>
<reference evidence="8 9" key="1">
    <citation type="submission" date="2014-07" db="EMBL/GenBank/DDBJ databases">
        <title>Genome of Chryseobacterium piperi CTM.</title>
        <authorList>
            <person name="Pipes S.E."/>
            <person name="Stropko S.J."/>
            <person name="Newman J.D."/>
        </authorList>
    </citation>
    <scope>NUCLEOTIDE SEQUENCE [LARGE SCALE GENOMIC DNA]</scope>
    <source>
        <strain evidence="8 9">CTM</strain>
    </source>
</reference>
<evidence type="ECO:0000256" key="2">
    <source>
        <dbReference type="ARBA" id="ARBA00022448"/>
    </source>
</evidence>
<dbReference type="InterPro" id="IPR011701">
    <property type="entry name" value="MFS"/>
</dbReference>
<dbReference type="OrthoDB" id="9788453at2"/>
<feature type="transmembrane region" description="Helical" evidence="6">
    <location>
        <begin position="53"/>
        <end position="74"/>
    </location>
</feature>
<proteinExistence type="predicted"/>
<evidence type="ECO:0000259" key="7">
    <source>
        <dbReference type="PROSITE" id="PS50850"/>
    </source>
</evidence>
<evidence type="ECO:0000256" key="3">
    <source>
        <dbReference type="ARBA" id="ARBA00022692"/>
    </source>
</evidence>
<keyword evidence="5 6" id="KW-0472">Membrane</keyword>
<feature type="transmembrane region" description="Helical" evidence="6">
    <location>
        <begin position="358"/>
        <end position="382"/>
    </location>
</feature>